<organism evidence="6 7">
    <name type="scientific">Uncinula necator</name>
    <name type="common">Grape powdery mildew</name>
    <dbReference type="NCBI Taxonomy" id="52586"/>
    <lineage>
        <taxon>Eukaryota</taxon>
        <taxon>Fungi</taxon>
        <taxon>Dikarya</taxon>
        <taxon>Ascomycota</taxon>
        <taxon>Pezizomycotina</taxon>
        <taxon>Leotiomycetes</taxon>
        <taxon>Erysiphales</taxon>
        <taxon>Erysiphaceae</taxon>
        <taxon>Erysiphe</taxon>
    </lineage>
</organism>
<keyword evidence="4" id="KW-0472">Membrane</keyword>
<evidence type="ECO:0000313" key="7">
    <source>
        <dbReference type="Proteomes" id="UP000030854"/>
    </source>
</evidence>
<dbReference type="STRING" id="52586.A0A0B1PFI7"/>
<dbReference type="PANTHER" id="PTHR11559">
    <property type="entry name" value="CARBOXYLESTERASE"/>
    <property type="match status" value="1"/>
</dbReference>
<keyword evidence="2 3" id="KW-0378">Hydrolase</keyword>
<dbReference type="SUPFAM" id="SSF53474">
    <property type="entry name" value="alpha/beta-Hydrolases"/>
    <property type="match status" value="1"/>
</dbReference>
<dbReference type="Pfam" id="PF00135">
    <property type="entry name" value="COesterase"/>
    <property type="match status" value="1"/>
</dbReference>
<reference evidence="6 7" key="1">
    <citation type="journal article" date="2014" name="BMC Genomics">
        <title>Adaptive genomic structural variation in the grape powdery mildew pathogen, Erysiphe necator.</title>
        <authorList>
            <person name="Jones L."/>
            <person name="Riaz S."/>
            <person name="Morales-Cruz A."/>
            <person name="Amrine K.C."/>
            <person name="McGuire B."/>
            <person name="Gubler W.D."/>
            <person name="Walker M.A."/>
            <person name="Cantu D."/>
        </authorList>
    </citation>
    <scope>NUCLEOTIDE SEQUENCE [LARGE SCALE GENOMIC DNA]</scope>
    <source>
        <strain evidence="7">c</strain>
    </source>
</reference>
<dbReference type="Proteomes" id="UP000030854">
    <property type="component" value="Unassembled WGS sequence"/>
</dbReference>
<dbReference type="InterPro" id="IPR029058">
    <property type="entry name" value="AB_hydrolase_fold"/>
</dbReference>
<sequence>MSFCWKKWIQTYKITMIYVILTAVVCIGSTQAFFLINNDSKKVFNPVVDVGYSVYRGYRSEVLQLDYFNGIRYAAPPIGQLRWQKPQEPKENRTEIISAANYGPKCPQSYQGPRPKSWFFMTNDEISEDCLFLNVISPINATGLPTLVWIHGGGYGLGDGRYNFTELITTNSRNFLVVTIQYRLGAFGFMSSPELSDFGTSNAGLYDQHFALEWIQKNIAKFGGDPRRVTIAGESAGAGSVMQQIVAYGGNEGTKFFKNAIVASPYYPPQWHFDDEQPTAAYNEFKKLVGCEERPKNMSVFECFSMKDSYSLQNASAYVSTGANYGQWAFLPVIDGVFIKKSPLDQLQAGEVNGLRMLSGHNSDEAPAFVPQIIQTKLDFNMYTQSLFPFLDQQTKTKISSIYDIPDTIPGPLFSTLGSVGLTALNQSSFAIGQQQRANNLFAEITFICPSYWLADAFSSLNKKSWKYQFSVPPAAHGTDMNAYYKSNAALFSKGTLSDGFRTGIQLSWGRFILHDDPTLPSFVVDAIGKNNEQINHEVLSAASNTSWLPWNKNSMTMMNFNSSGGTEKILTVMIALNKSINVTMHVNPGLIANWTISDASSWENGRGSRCNFWSSQKKYHP</sequence>
<keyword evidence="4" id="KW-0812">Transmembrane</keyword>
<accession>A0A0B1PFI7</accession>
<dbReference type="Gene3D" id="3.40.50.1820">
    <property type="entry name" value="alpha/beta hydrolase"/>
    <property type="match status" value="1"/>
</dbReference>
<evidence type="ECO:0000256" key="2">
    <source>
        <dbReference type="ARBA" id="ARBA00022801"/>
    </source>
</evidence>
<dbReference type="InterPro" id="IPR019826">
    <property type="entry name" value="Carboxylesterase_B_AS"/>
</dbReference>
<dbReference type="AlphaFoldDB" id="A0A0B1PFI7"/>
<evidence type="ECO:0000259" key="5">
    <source>
        <dbReference type="Pfam" id="PF00135"/>
    </source>
</evidence>
<comment type="caution">
    <text evidence="6">The sequence shown here is derived from an EMBL/GenBank/DDBJ whole genome shotgun (WGS) entry which is preliminary data.</text>
</comment>
<feature type="domain" description="Carboxylesterase type B" evidence="5">
    <location>
        <begin position="56"/>
        <end position="483"/>
    </location>
</feature>
<dbReference type="InterPro" id="IPR050309">
    <property type="entry name" value="Type-B_Carboxylest/Lipase"/>
</dbReference>
<dbReference type="OMA" id="LSWGRFI"/>
<keyword evidence="4" id="KW-1133">Transmembrane helix</keyword>
<dbReference type="EMBL" id="JNVN01000152">
    <property type="protein sequence ID" value="KHJ36075.1"/>
    <property type="molecule type" value="Genomic_DNA"/>
</dbReference>
<name>A0A0B1PFI7_UNCNE</name>
<dbReference type="PROSITE" id="PS00122">
    <property type="entry name" value="CARBOXYLESTERASE_B_1"/>
    <property type="match status" value="1"/>
</dbReference>
<evidence type="ECO:0000256" key="3">
    <source>
        <dbReference type="RuleBase" id="RU361235"/>
    </source>
</evidence>
<evidence type="ECO:0000313" key="6">
    <source>
        <dbReference type="EMBL" id="KHJ36075.1"/>
    </source>
</evidence>
<protein>
    <recommendedName>
        <fullName evidence="3">Carboxylic ester hydrolase</fullName>
        <ecNumber evidence="3">3.1.1.-</ecNumber>
    </recommendedName>
</protein>
<evidence type="ECO:0000256" key="1">
    <source>
        <dbReference type="ARBA" id="ARBA00005964"/>
    </source>
</evidence>
<dbReference type="InterPro" id="IPR019819">
    <property type="entry name" value="Carboxylesterase_B_CS"/>
</dbReference>
<proteinExistence type="inferred from homology"/>
<comment type="similarity">
    <text evidence="1 3">Belongs to the type-B carboxylesterase/lipase family.</text>
</comment>
<gene>
    <name evidence="6" type="ORF">EV44_g0001</name>
</gene>
<dbReference type="ESTHER" id="uncne-a0a0b1pfi7">
    <property type="family name" value="Fungal_carboxylesterase_lipase"/>
</dbReference>
<dbReference type="PROSITE" id="PS00941">
    <property type="entry name" value="CARBOXYLESTERASE_B_2"/>
    <property type="match status" value="1"/>
</dbReference>
<keyword evidence="7" id="KW-1185">Reference proteome</keyword>
<dbReference type="EC" id="3.1.1.-" evidence="3"/>
<dbReference type="GO" id="GO:0016787">
    <property type="term" value="F:hydrolase activity"/>
    <property type="evidence" value="ECO:0007669"/>
    <property type="project" value="UniProtKB-KW"/>
</dbReference>
<dbReference type="HOGENOM" id="CLU_006586_10_5_1"/>
<feature type="transmembrane region" description="Helical" evidence="4">
    <location>
        <begin position="12"/>
        <end position="36"/>
    </location>
</feature>
<evidence type="ECO:0000256" key="4">
    <source>
        <dbReference type="SAM" id="Phobius"/>
    </source>
</evidence>
<dbReference type="InterPro" id="IPR002018">
    <property type="entry name" value="CarbesteraseB"/>
</dbReference>